<organism evidence="2 3">
    <name type="scientific">Marinisporobacter balticus</name>
    <dbReference type="NCBI Taxonomy" id="2018667"/>
    <lineage>
        <taxon>Bacteria</taxon>
        <taxon>Bacillati</taxon>
        <taxon>Bacillota</taxon>
        <taxon>Clostridia</taxon>
        <taxon>Peptostreptococcales</taxon>
        <taxon>Thermotaleaceae</taxon>
        <taxon>Marinisporobacter</taxon>
    </lineage>
</organism>
<dbReference type="Proteomes" id="UP000294919">
    <property type="component" value="Unassembled WGS sequence"/>
</dbReference>
<feature type="transmembrane region" description="Helical" evidence="1">
    <location>
        <begin position="23"/>
        <end position="40"/>
    </location>
</feature>
<evidence type="ECO:0000256" key="1">
    <source>
        <dbReference type="SAM" id="Phobius"/>
    </source>
</evidence>
<dbReference type="Pfam" id="PF06196">
    <property type="entry name" value="DUF997"/>
    <property type="match status" value="1"/>
</dbReference>
<reference evidence="2 3" key="1">
    <citation type="submission" date="2019-03" db="EMBL/GenBank/DDBJ databases">
        <title>Genomic Encyclopedia of Type Strains, Phase IV (KMG-IV): sequencing the most valuable type-strain genomes for metagenomic binning, comparative biology and taxonomic classification.</title>
        <authorList>
            <person name="Goeker M."/>
        </authorList>
    </citation>
    <scope>NUCLEOTIDE SEQUENCE [LARGE SCALE GENOMIC DNA]</scope>
    <source>
        <strain evidence="2 3">DSM 102940</strain>
    </source>
</reference>
<dbReference type="PANTHER" id="PTHR39174:SF1">
    <property type="entry name" value="INNER MEMBRANE PROTEIN"/>
    <property type="match status" value="1"/>
</dbReference>
<feature type="transmembrane region" description="Helical" evidence="1">
    <location>
        <begin position="60"/>
        <end position="82"/>
    </location>
</feature>
<keyword evidence="1" id="KW-0472">Membrane</keyword>
<dbReference type="EMBL" id="SLWV01000002">
    <property type="protein sequence ID" value="TCO79394.1"/>
    <property type="molecule type" value="Genomic_DNA"/>
</dbReference>
<protein>
    <submittedName>
        <fullName evidence="2">Putative membrane protein YhdT</fullName>
    </submittedName>
</protein>
<keyword evidence="3" id="KW-1185">Reference proteome</keyword>
<sequence length="101" mass="11569">MGENNKNEEFIEDPRYKQCNKEALIGIGLGILNLIWWFGWGYGLGTKNTDEYTYVMGLPMWFFMSCIVGAILFSALAILMVSKFFKDMPLGKIDLEDDNNI</sequence>
<keyword evidence="1" id="KW-0812">Transmembrane</keyword>
<dbReference type="RefSeq" id="WP_132242246.1">
    <property type="nucleotide sequence ID" value="NZ_SLWV01000002.1"/>
</dbReference>
<comment type="caution">
    <text evidence="2">The sequence shown here is derived from an EMBL/GenBank/DDBJ whole genome shotgun (WGS) entry which is preliminary data.</text>
</comment>
<dbReference type="AlphaFoldDB" id="A0A4R2KZ62"/>
<dbReference type="OrthoDB" id="1752893at2"/>
<keyword evidence="1" id="KW-1133">Transmembrane helix</keyword>
<dbReference type="InterPro" id="IPR010398">
    <property type="entry name" value="DUF997"/>
</dbReference>
<evidence type="ECO:0000313" key="3">
    <source>
        <dbReference type="Proteomes" id="UP000294919"/>
    </source>
</evidence>
<accession>A0A4R2KZ62</accession>
<dbReference type="PANTHER" id="PTHR39174">
    <property type="entry name" value="INNER MEMBRANE PROTEIN-RELATED"/>
    <property type="match status" value="1"/>
</dbReference>
<evidence type="ECO:0000313" key="2">
    <source>
        <dbReference type="EMBL" id="TCO79394.1"/>
    </source>
</evidence>
<name>A0A4R2KZ62_9FIRM</name>
<gene>
    <name evidence="2" type="ORF">EV214_102112</name>
</gene>
<proteinExistence type="predicted"/>